<dbReference type="GO" id="GO:0004622">
    <property type="term" value="F:phosphatidylcholine lysophospholipase activity"/>
    <property type="evidence" value="ECO:0007669"/>
    <property type="project" value="TreeGrafter"/>
</dbReference>
<reference evidence="3" key="2">
    <citation type="submission" date="2021-09" db="EMBL/GenBank/DDBJ databases">
        <authorList>
            <person name="Gilroy R."/>
        </authorList>
    </citation>
    <scope>NUCLEOTIDE SEQUENCE</scope>
    <source>
        <strain evidence="3">CHK121-7720</strain>
    </source>
</reference>
<dbReference type="InterPro" id="IPR036514">
    <property type="entry name" value="SGNH_hydro_sf"/>
</dbReference>
<dbReference type="AlphaFoldDB" id="A0A921STS3"/>
<dbReference type="Proteomes" id="UP000757103">
    <property type="component" value="Unassembled WGS sequence"/>
</dbReference>
<comment type="caution">
    <text evidence="3">The sequence shown here is derived from an EMBL/GenBank/DDBJ whole genome shotgun (WGS) entry which is preliminary data.</text>
</comment>
<dbReference type="Gene3D" id="3.40.50.1110">
    <property type="entry name" value="SGNH hydrolase"/>
    <property type="match status" value="1"/>
</dbReference>
<evidence type="ECO:0000313" key="3">
    <source>
        <dbReference type="EMBL" id="HJG87966.1"/>
    </source>
</evidence>
<dbReference type="SUPFAM" id="SSF52266">
    <property type="entry name" value="SGNH hydrolase"/>
    <property type="match status" value="1"/>
</dbReference>
<feature type="signal peptide" evidence="1">
    <location>
        <begin position="1"/>
        <end position="21"/>
    </location>
</feature>
<keyword evidence="1" id="KW-0732">Signal</keyword>
<dbReference type="PANTHER" id="PTHR30383">
    <property type="entry name" value="THIOESTERASE 1/PROTEASE 1/LYSOPHOSPHOLIPASE L1"/>
    <property type="match status" value="1"/>
</dbReference>
<evidence type="ECO:0000256" key="1">
    <source>
        <dbReference type="SAM" id="SignalP"/>
    </source>
</evidence>
<dbReference type="EMBL" id="DYUD01000005">
    <property type="protein sequence ID" value="HJG87966.1"/>
    <property type="molecule type" value="Genomic_DNA"/>
</dbReference>
<name>A0A921STS3_9BACT</name>
<keyword evidence="3" id="KW-0378">Hydrolase</keyword>
<dbReference type="InterPro" id="IPR013830">
    <property type="entry name" value="SGNH_hydro"/>
</dbReference>
<proteinExistence type="predicted"/>
<protein>
    <submittedName>
        <fullName evidence="3">SGNH/GDSL hydrolase family protein</fullName>
    </submittedName>
</protein>
<feature type="domain" description="SGNH hydrolase-type esterase" evidence="2">
    <location>
        <begin position="53"/>
        <end position="217"/>
    </location>
</feature>
<evidence type="ECO:0000259" key="2">
    <source>
        <dbReference type="Pfam" id="PF13472"/>
    </source>
</evidence>
<evidence type="ECO:0000313" key="4">
    <source>
        <dbReference type="Proteomes" id="UP000757103"/>
    </source>
</evidence>
<dbReference type="CDD" id="cd04501">
    <property type="entry name" value="SGNH_hydrolase_like_4"/>
    <property type="match status" value="1"/>
</dbReference>
<sequence>MKKTMLFIMCCCGLMTFGATAQKNAQEWGNYPYYAQENEHLRSATTVPGRVVFIGNSITAGWVNQHPDFFTRNGYIGRGISGQTSYQMLLRFREDVVALAPEVVVINAATNDIAENTGPYVEEYTLGNIASMADLARANGIKVILTTTLPSSHFRWNPAIKDAPAKITALNNRLRAYAQEQGIPFVDYYSDMVNPEDEGQQAQYTGDGVHPNSQGYDVMEALITPVIESLLHSN</sequence>
<accession>A0A921STS3</accession>
<reference evidence="3" key="1">
    <citation type="journal article" date="2021" name="PeerJ">
        <title>Extensive microbial diversity within the chicken gut microbiome revealed by metagenomics and culture.</title>
        <authorList>
            <person name="Gilroy R."/>
            <person name="Ravi A."/>
            <person name="Getino M."/>
            <person name="Pursley I."/>
            <person name="Horton D.L."/>
            <person name="Alikhan N.F."/>
            <person name="Baker D."/>
            <person name="Gharbi K."/>
            <person name="Hall N."/>
            <person name="Watson M."/>
            <person name="Adriaenssens E.M."/>
            <person name="Foster-Nyarko E."/>
            <person name="Jarju S."/>
            <person name="Secka A."/>
            <person name="Antonio M."/>
            <person name="Oren A."/>
            <person name="Chaudhuri R.R."/>
            <person name="La Ragione R."/>
            <person name="Hildebrand F."/>
            <person name="Pallen M.J."/>
        </authorList>
    </citation>
    <scope>NUCLEOTIDE SEQUENCE</scope>
    <source>
        <strain evidence="3">CHK121-7720</strain>
    </source>
</reference>
<dbReference type="PANTHER" id="PTHR30383:SF5">
    <property type="entry name" value="SGNH HYDROLASE-TYPE ESTERASE DOMAIN-CONTAINING PROTEIN"/>
    <property type="match status" value="1"/>
</dbReference>
<feature type="chain" id="PRO_5037895315" evidence="1">
    <location>
        <begin position="22"/>
        <end position="234"/>
    </location>
</feature>
<dbReference type="InterPro" id="IPR051532">
    <property type="entry name" value="Ester_Hydrolysis_Enzymes"/>
</dbReference>
<dbReference type="Pfam" id="PF13472">
    <property type="entry name" value="Lipase_GDSL_2"/>
    <property type="match status" value="1"/>
</dbReference>
<organism evidence="3 4">
    <name type="scientific">Barnesiella viscericola</name>
    <dbReference type="NCBI Taxonomy" id="397865"/>
    <lineage>
        <taxon>Bacteria</taxon>
        <taxon>Pseudomonadati</taxon>
        <taxon>Bacteroidota</taxon>
        <taxon>Bacteroidia</taxon>
        <taxon>Bacteroidales</taxon>
        <taxon>Barnesiellaceae</taxon>
        <taxon>Barnesiella</taxon>
    </lineage>
</organism>
<gene>
    <name evidence="3" type="ORF">K8U91_00625</name>
</gene>